<dbReference type="PRINTS" id="PR00116">
    <property type="entry name" value="ARGINASE"/>
</dbReference>
<evidence type="ECO:0000256" key="2">
    <source>
        <dbReference type="ARBA" id="ARBA00022801"/>
    </source>
</evidence>
<dbReference type="GO" id="GO:0008783">
    <property type="term" value="F:agmatinase activity"/>
    <property type="evidence" value="ECO:0007669"/>
    <property type="project" value="TreeGrafter"/>
</dbReference>
<dbReference type="EMBL" id="FWFP01000010">
    <property type="protein sequence ID" value="SLN67394.1"/>
    <property type="molecule type" value="Genomic_DNA"/>
</dbReference>
<evidence type="ECO:0000256" key="1">
    <source>
        <dbReference type="ARBA" id="ARBA00022723"/>
    </source>
</evidence>
<protein>
    <submittedName>
        <fullName evidence="4">Proclavaminate amidinohydrolase</fullName>
        <ecNumber evidence="4">3.5.3.22</ecNumber>
    </submittedName>
</protein>
<dbReference type="PROSITE" id="PS51409">
    <property type="entry name" value="ARGINASE_2"/>
    <property type="match status" value="1"/>
</dbReference>
<evidence type="ECO:0000256" key="3">
    <source>
        <dbReference type="PROSITE-ProRule" id="PRU00742"/>
    </source>
</evidence>
<sequence>MPRLSQDRLDRYAALANRDLFDLTDPDFGPFLRRAVAEGVEMISNNFNTLGMFRAPHSKDLDALDLAMIGLPLDLGVPNPRPGTRKGPEAVRYWSLDRNMVNHFTRTCPFDLCRIADWGDLEFSTNPYSLDACLDDITALYDQLMAKDVSPLSIGGEHTGTYGILRALSNNGEDPLALVHIDAHADTASNFQGVRVSDATLFQVATVEGFIDPEKTIQIGLRGRGIPRAEFGAQAGMRVMLAEELQSKGVEYALEEVRRVVGSDRVYLSIDTDAFDCSIMPGTTLPEPFGLTGEQVRDIIRGLYDVNVVGADLVELSPVYDPTGMSACLAAGTAFEMLCLLAEARARRQGARRQTSWSNSDSEGQFR</sequence>
<dbReference type="RefSeq" id="WP_085823856.1">
    <property type="nucleotide sequence ID" value="NZ_FWFP01000010.1"/>
</dbReference>
<dbReference type="GO" id="GO:0033389">
    <property type="term" value="P:putrescine biosynthetic process from arginine, via agmatine"/>
    <property type="evidence" value="ECO:0007669"/>
    <property type="project" value="TreeGrafter"/>
</dbReference>
<dbReference type="AlphaFoldDB" id="A0A1X7A1A4"/>
<reference evidence="5" key="1">
    <citation type="submission" date="2017-03" db="EMBL/GenBank/DDBJ databases">
        <authorList>
            <person name="Rodrigo-Torres L."/>
            <person name="Arahal R.D."/>
            <person name="Lucena T."/>
        </authorList>
    </citation>
    <scope>NUCLEOTIDE SEQUENCE [LARGE SCALE GENOMIC DNA]</scope>
    <source>
        <strain evidence="5">CECT 8411</strain>
    </source>
</reference>
<keyword evidence="1" id="KW-0479">Metal-binding</keyword>
<evidence type="ECO:0000313" key="5">
    <source>
        <dbReference type="Proteomes" id="UP000193778"/>
    </source>
</evidence>
<dbReference type="GO" id="GO:0033972">
    <property type="term" value="F:proclavaminate amidinohydrolase activity"/>
    <property type="evidence" value="ECO:0007669"/>
    <property type="project" value="UniProtKB-EC"/>
</dbReference>
<dbReference type="Proteomes" id="UP000193778">
    <property type="component" value="Unassembled WGS sequence"/>
</dbReference>
<dbReference type="InterPro" id="IPR023696">
    <property type="entry name" value="Ureohydrolase_dom_sf"/>
</dbReference>
<proteinExistence type="inferred from homology"/>
<dbReference type="InterPro" id="IPR006035">
    <property type="entry name" value="Ureohydrolase"/>
</dbReference>
<name>A0A1X7A1A4_9RHOB</name>
<evidence type="ECO:0000313" key="4">
    <source>
        <dbReference type="EMBL" id="SLN67394.1"/>
    </source>
</evidence>
<dbReference type="Gene3D" id="3.40.800.10">
    <property type="entry name" value="Ureohydrolase domain"/>
    <property type="match status" value="1"/>
</dbReference>
<dbReference type="OrthoDB" id="9788689at2"/>
<dbReference type="EC" id="3.5.3.22" evidence="4"/>
<keyword evidence="5" id="KW-1185">Reference proteome</keyword>
<dbReference type="Pfam" id="PF00491">
    <property type="entry name" value="Arginase"/>
    <property type="match status" value="1"/>
</dbReference>
<dbReference type="PANTHER" id="PTHR11358">
    <property type="entry name" value="ARGINASE/AGMATINASE"/>
    <property type="match status" value="1"/>
</dbReference>
<dbReference type="GO" id="GO:0046872">
    <property type="term" value="F:metal ion binding"/>
    <property type="evidence" value="ECO:0007669"/>
    <property type="project" value="UniProtKB-KW"/>
</dbReference>
<comment type="similarity">
    <text evidence="3">Belongs to the arginase family.</text>
</comment>
<accession>A0A1X7A1A4</accession>
<organism evidence="4 5">
    <name type="scientific">Ruegeria meonggei</name>
    <dbReference type="NCBI Taxonomy" id="1446476"/>
    <lineage>
        <taxon>Bacteria</taxon>
        <taxon>Pseudomonadati</taxon>
        <taxon>Pseudomonadota</taxon>
        <taxon>Alphaproteobacteria</taxon>
        <taxon>Rhodobacterales</taxon>
        <taxon>Roseobacteraceae</taxon>
        <taxon>Ruegeria</taxon>
    </lineage>
</organism>
<keyword evidence="2 4" id="KW-0378">Hydrolase</keyword>
<gene>
    <name evidence="4" type="primary">pah</name>
    <name evidence="4" type="ORF">RUM8411_03399</name>
</gene>
<dbReference type="PANTHER" id="PTHR11358:SF26">
    <property type="entry name" value="GUANIDINO ACID HYDROLASE, MITOCHONDRIAL"/>
    <property type="match status" value="1"/>
</dbReference>
<dbReference type="SUPFAM" id="SSF52768">
    <property type="entry name" value="Arginase/deacetylase"/>
    <property type="match status" value="1"/>
</dbReference>